<dbReference type="RefSeq" id="WP_379045777.1">
    <property type="nucleotide sequence ID" value="NZ_JBHULZ010000026.1"/>
</dbReference>
<dbReference type="NCBIfam" id="TIGR00430">
    <property type="entry name" value="Q_tRNA_tgt"/>
    <property type="match status" value="1"/>
</dbReference>
<keyword evidence="3 4" id="KW-0819">tRNA processing</keyword>
<keyword evidence="2 4" id="KW-0808">Transferase</keyword>
<keyword evidence="7" id="KW-1185">Reference proteome</keyword>
<feature type="binding site" evidence="4">
    <location>
        <position position="194"/>
    </location>
    <ligand>
        <name>substrate</name>
    </ligand>
</feature>
<keyword evidence="1 4" id="KW-0328">Glycosyltransferase</keyword>
<name>A0ABW5SE55_9FLAO</name>
<comment type="caution">
    <text evidence="6">The sequence shown here is derived from an EMBL/GenBank/DDBJ whole genome shotgun (WGS) entry which is preliminary data.</text>
</comment>
<dbReference type="InterPro" id="IPR002616">
    <property type="entry name" value="tRNA_ribo_trans-like"/>
</dbReference>
<dbReference type="NCBIfam" id="TIGR00449">
    <property type="entry name" value="tgt_general"/>
    <property type="match status" value="1"/>
</dbReference>
<dbReference type="InterPro" id="IPR036511">
    <property type="entry name" value="TGT-like_sf"/>
</dbReference>
<feature type="binding site" evidence="4">
    <location>
        <position position="146"/>
    </location>
    <ligand>
        <name>substrate</name>
    </ligand>
</feature>
<comment type="catalytic activity">
    <reaction evidence="4">
        <text>7-aminomethyl-7-carbaguanine + guanosine(34) in tRNA = 7-aminomethyl-7-carbaguanosine(34) in tRNA + guanine</text>
        <dbReference type="Rhea" id="RHEA:24104"/>
        <dbReference type="Rhea" id="RHEA-COMP:10341"/>
        <dbReference type="Rhea" id="RHEA-COMP:10342"/>
        <dbReference type="ChEBI" id="CHEBI:16235"/>
        <dbReference type="ChEBI" id="CHEBI:58703"/>
        <dbReference type="ChEBI" id="CHEBI:74269"/>
        <dbReference type="ChEBI" id="CHEBI:82833"/>
        <dbReference type="EC" id="2.4.2.29"/>
    </reaction>
</comment>
<dbReference type="EC" id="2.4.2.29" evidence="4"/>
<dbReference type="PANTHER" id="PTHR46499">
    <property type="entry name" value="QUEUINE TRNA-RIBOSYLTRANSFERASE"/>
    <property type="match status" value="1"/>
</dbReference>
<dbReference type="HAMAP" id="MF_00168">
    <property type="entry name" value="Q_tRNA_Tgt"/>
    <property type="match status" value="1"/>
</dbReference>
<feature type="active site" description="Proton acceptor" evidence="4">
    <location>
        <position position="92"/>
    </location>
</feature>
<accession>A0ABW5SE55</accession>
<keyword evidence="4" id="KW-0671">Queuosine biosynthesis</keyword>
<evidence type="ECO:0000259" key="5">
    <source>
        <dbReference type="Pfam" id="PF01702"/>
    </source>
</evidence>
<evidence type="ECO:0000256" key="4">
    <source>
        <dbReference type="HAMAP-Rule" id="MF_00168"/>
    </source>
</evidence>
<comment type="caution">
    <text evidence="4">Lacks conserved residue(s) required for the propagation of feature annotation.</text>
</comment>
<comment type="pathway">
    <text evidence="4">tRNA modification; tRNA-queuosine biosynthesis.</text>
</comment>
<proteinExistence type="inferred from homology"/>
<evidence type="ECO:0000313" key="6">
    <source>
        <dbReference type="EMBL" id="MFD2697609.1"/>
    </source>
</evidence>
<dbReference type="PANTHER" id="PTHR46499:SF1">
    <property type="entry name" value="QUEUINE TRNA-RIBOSYLTRANSFERASE"/>
    <property type="match status" value="1"/>
</dbReference>
<feature type="region of interest" description="RNA binding; important for wobble base 34 recognition" evidence="4">
    <location>
        <begin position="276"/>
        <end position="280"/>
    </location>
</feature>
<evidence type="ECO:0000256" key="1">
    <source>
        <dbReference type="ARBA" id="ARBA00022676"/>
    </source>
</evidence>
<dbReference type="Pfam" id="PF01702">
    <property type="entry name" value="TGT"/>
    <property type="match status" value="1"/>
</dbReference>
<evidence type="ECO:0000256" key="2">
    <source>
        <dbReference type="ARBA" id="ARBA00022679"/>
    </source>
</evidence>
<dbReference type="Gene3D" id="3.20.20.105">
    <property type="entry name" value="Queuine tRNA-ribosyltransferase-like"/>
    <property type="match status" value="1"/>
</dbReference>
<organism evidence="6 7">
    <name type="scientific">Mesonia sediminis</name>
    <dbReference type="NCBI Taxonomy" id="1703946"/>
    <lineage>
        <taxon>Bacteria</taxon>
        <taxon>Pseudomonadati</taxon>
        <taxon>Bacteroidota</taxon>
        <taxon>Flavobacteriia</taxon>
        <taxon>Flavobacteriales</taxon>
        <taxon>Flavobacteriaceae</taxon>
        <taxon>Mesonia</taxon>
    </lineage>
</organism>
<comment type="function">
    <text evidence="4">Catalyzes the base-exchange of a guanine (G) residue with the queuine precursor 7-aminomethyl-7-deazaguanine (PreQ1) at position 34 (anticodon wobble position) in tRNAs with GU(N) anticodons (tRNA-Asp, -Asn, -His and -Tyr). Catalysis occurs through a double-displacement mechanism. The nucleophile active site attacks the C1' of nucleotide 34 to detach the guanine base from the RNA, forming a covalent enzyme-RNA intermediate. The proton acceptor active site deprotonates the incoming PreQ1, allowing a nucleophilic attack on the C1' of the ribose to form the product. After dissociation, two additional enzymatic reactions on the tRNA convert PreQ1 to queuine (Q), resulting in the hypermodified nucleoside queuosine (7-(((4,5-cis-dihydroxy-2-cyclopenten-1-yl)amino)methyl)-7-deazaguanosine).</text>
</comment>
<gene>
    <name evidence="4 6" type="primary">tgt</name>
    <name evidence="6" type="ORF">ACFSQ0_06360</name>
</gene>
<dbReference type="SUPFAM" id="SSF51713">
    <property type="entry name" value="tRNA-guanine transglycosylase"/>
    <property type="match status" value="1"/>
</dbReference>
<feature type="active site" description="Nucleophile" evidence="4">
    <location>
        <position position="271"/>
    </location>
</feature>
<dbReference type="GO" id="GO:0016757">
    <property type="term" value="F:glycosyltransferase activity"/>
    <property type="evidence" value="ECO:0007669"/>
    <property type="project" value="UniProtKB-KW"/>
</dbReference>
<sequence>MQFKLEANDVGSKARAGTITTDHGSIETPIFMPVGTIATVKGVHQRELKEEINPDIILGNTYHLYMRPHTDILQKAGGLHKFMNWDRNILTDSGGYQVYSLSANRKIKEEGVKFKSHIDGSYHFFTPEGVMDIQRQIGADIIMAFDECTPYPCDYNYAKRSMHMTHRWLERCLKRFHDTPPLYGYEQTLFPIVQGSTYKDLRQQSAEYIANAGAPGNAIGGLSVGEPAEEMYAMTEVVTAILPEDKPRYLMGVGTPINILENIALGVDMFDCVMPTRNGRNGMLFTAHGTINIKNKKWEDDFSPLDEMGITWVDTAYSKAYVRHLFSVNEMLGRQIATIHNLGFYLWLVREARKHILAGDFTSWKNQMVKQMDKRL</sequence>
<feature type="binding site" evidence="4">
    <location>
        <position position="221"/>
    </location>
    <ligand>
        <name>substrate</name>
    </ligand>
</feature>
<comment type="similarity">
    <text evidence="4">Belongs to the queuine tRNA-ribosyltransferase family.</text>
</comment>
<dbReference type="InterPro" id="IPR004803">
    <property type="entry name" value="TGT"/>
</dbReference>
<feature type="domain" description="tRNA-guanine(15) transglycosylase-like" evidence="5">
    <location>
        <begin position="13"/>
        <end position="373"/>
    </location>
</feature>
<dbReference type="Proteomes" id="UP001597357">
    <property type="component" value="Unassembled WGS sequence"/>
</dbReference>
<protein>
    <recommendedName>
        <fullName evidence="4">Queuine tRNA-ribosyltransferase</fullName>
        <ecNumber evidence="4">2.4.2.29</ecNumber>
    </recommendedName>
    <alternativeName>
        <fullName evidence="4">Guanine insertion enzyme</fullName>
    </alternativeName>
    <alternativeName>
        <fullName evidence="4">tRNA-guanine transglycosylase</fullName>
    </alternativeName>
</protein>
<feature type="binding site" evidence="4">
    <location>
        <begin position="92"/>
        <end position="96"/>
    </location>
    <ligand>
        <name>substrate</name>
    </ligand>
</feature>
<comment type="subunit">
    <text evidence="4">Homodimer. Within each dimer, one monomer is responsible for RNA recognition and catalysis, while the other monomer binds to the replacement base PreQ1.</text>
</comment>
<dbReference type="InterPro" id="IPR050076">
    <property type="entry name" value="ArchSynthase1/Queuine_TRR"/>
</dbReference>
<dbReference type="EMBL" id="JBHULZ010000026">
    <property type="protein sequence ID" value="MFD2697609.1"/>
    <property type="molecule type" value="Genomic_DNA"/>
</dbReference>
<feature type="region of interest" description="RNA binding" evidence="4">
    <location>
        <begin position="252"/>
        <end position="258"/>
    </location>
</feature>
<evidence type="ECO:0000256" key="3">
    <source>
        <dbReference type="ARBA" id="ARBA00022694"/>
    </source>
</evidence>
<evidence type="ECO:0000313" key="7">
    <source>
        <dbReference type="Proteomes" id="UP001597357"/>
    </source>
</evidence>
<reference evidence="7" key="1">
    <citation type="journal article" date="2019" name="Int. J. Syst. Evol. Microbiol.">
        <title>The Global Catalogue of Microorganisms (GCM) 10K type strain sequencing project: providing services to taxonomists for standard genome sequencing and annotation.</title>
        <authorList>
            <consortium name="The Broad Institute Genomics Platform"/>
            <consortium name="The Broad Institute Genome Sequencing Center for Infectious Disease"/>
            <person name="Wu L."/>
            <person name="Ma J."/>
        </authorList>
    </citation>
    <scope>NUCLEOTIDE SEQUENCE [LARGE SCALE GENOMIC DNA]</scope>
    <source>
        <strain evidence="7">KCTC 42255</strain>
    </source>
</reference>